<dbReference type="Pfam" id="PF04525">
    <property type="entry name" value="LOR"/>
    <property type="match status" value="1"/>
</dbReference>
<dbReference type="PANTHER" id="PTHR31087:SF161">
    <property type="entry name" value="TUBBY C 2 FAMILY PROTEIN"/>
    <property type="match status" value="1"/>
</dbReference>
<proteinExistence type="inferred from homology"/>
<keyword evidence="3" id="KW-1185">Reference proteome</keyword>
<dbReference type="Gene3D" id="2.40.160.200">
    <property type="entry name" value="LURP1-related"/>
    <property type="match status" value="1"/>
</dbReference>
<name>A0A1G9R4E6_9BACT</name>
<comment type="similarity">
    <text evidence="1">Belongs to the LOR family.</text>
</comment>
<protein>
    <submittedName>
        <fullName evidence="2">Uncharacterized protein YxjI</fullName>
    </submittedName>
</protein>
<dbReference type="PANTHER" id="PTHR31087">
    <property type="match status" value="1"/>
</dbReference>
<dbReference type="RefSeq" id="WP_089686515.1">
    <property type="nucleotide sequence ID" value="NZ_FNFO01000011.1"/>
</dbReference>
<organism evidence="2 3">
    <name type="scientific">Catalinimonas alkaloidigena</name>
    <dbReference type="NCBI Taxonomy" id="1075417"/>
    <lineage>
        <taxon>Bacteria</taxon>
        <taxon>Pseudomonadati</taxon>
        <taxon>Bacteroidota</taxon>
        <taxon>Cytophagia</taxon>
        <taxon>Cytophagales</taxon>
        <taxon>Catalimonadaceae</taxon>
        <taxon>Catalinimonas</taxon>
    </lineage>
</organism>
<reference evidence="2 3" key="1">
    <citation type="submission" date="2016-10" db="EMBL/GenBank/DDBJ databases">
        <authorList>
            <person name="de Groot N.N."/>
        </authorList>
    </citation>
    <scope>NUCLEOTIDE SEQUENCE [LARGE SCALE GENOMIC DNA]</scope>
    <source>
        <strain evidence="2 3">DSM 25186</strain>
    </source>
</reference>
<dbReference type="SUPFAM" id="SSF54518">
    <property type="entry name" value="Tubby C-terminal domain-like"/>
    <property type="match status" value="1"/>
</dbReference>
<dbReference type="AlphaFoldDB" id="A0A1G9R4E6"/>
<dbReference type="OrthoDB" id="652307at2"/>
<evidence type="ECO:0000313" key="2">
    <source>
        <dbReference type="EMBL" id="SDM18114.1"/>
    </source>
</evidence>
<evidence type="ECO:0000256" key="1">
    <source>
        <dbReference type="ARBA" id="ARBA00005437"/>
    </source>
</evidence>
<evidence type="ECO:0000313" key="3">
    <source>
        <dbReference type="Proteomes" id="UP000198510"/>
    </source>
</evidence>
<dbReference type="InterPro" id="IPR025659">
    <property type="entry name" value="Tubby-like_C"/>
</dbReference>
<dbReference type="InterPro" id="IPR038595">
    <property type="entry name" value="LOR_sf"/>
</dbReference>
<gene>
    <name evidence="2" type="ORF">SAMN05421823_11131</name>
</gene>
<sequence>MRYLLKQKIWSFADTFVIRDAEQNDMFRIEGKVFSWGDKLSFQDRDGLELAFISQKLMSLKPRYEIYRQGDLFAEVVKEFSWFKSHFTLDVPGPNDYTISGSFFSHEYVFERSGREVARVSKDYFAWSDTYGVDIVDGEDDVAILATCIVIDLVNHDDKNG</sequence>
<dbReference type="Proteomes" id="UP000198510">
    <property type="component" value="Unassembled WGS sequence"/>
</dbReference>
<dbReference type="InterPro" id="IPR007612">
    <property type="entry name" value="LOR"/>
</dbReference>
<accession>A0A1G9R4E6</accession>
<dbReference type="EMBL" id="FNFO01000011">
    <property type="protein sequence ID" value="SDM18114.1"/>
    <property type="molecule type" value="Genomic_DNA"/>
</dbReference>